<dbReference type="Gene3D" id="3.40.50.150">
    <property type="entry name" value="Vaccinia Virus protein VP39"/>
    <property type="match status" value="1"/>
</dbReference>
<dbReference type="EMBL" id="JACHWZ010000006">
    <property type="protein sequence ID" value="MBB3060819.1"/>
    <property type="molecule type" value="Genomic_DNA"/>
</dbReference>
<accession>A0A7W4WB53</accession>
<reference evidence="1 2" key="1">
    <citation type="submission" date="2020-08" db="EMBL/GenBank/DDBJ databases">
        <title>Genomic Encyclopedia of Type Strains, Phase III (KMG-III): the genomes of soil and plant-associated and newly described type strains.</title>
        <authorList>
            <person name="Whitman W."/>
        </authorList>
    </citation>
    <scope>NUCLEOTIDE SEQUENCE [LARGE SCALE GENOMIC DNA]</scope>
    <source>
        <strain evidence="1 2">CECT 8799</strain>
    </source>
</reference>
<evidence type="ECO:0000313" key="2">
    <source>
        <dbReference type="Proteomes" id="UP000535937"/>
    </source>
</evidence>
<evidence type="ECO:0000313" key="1">
    <source>
        <dbReference type="EMBL" id="MBB3060819.1"/>
    </source>
</evidence>
<dbReference type="AlphaFoldDB" id="A0A7W4WB53"/>
<dbReference type="SUPFAM" id="SSF53335">
    <property type="entry name" value="S-adenosyl-L-methionine-dependent methyltransferases"/>
    <property type="match status" value="1"/>
</dbReference>
<protein>
    <recommendedName>
        <fullName evidence="3">Methyltransferase domain-containing protein</fullName>
    </recommendedName>
</protein>
<dbReference type="Proteomes" id="UP000535937">
    <property type="component" value="Unassembled WGS sequence"/>
</dbReference>
<gene>
    <name evidence="1" type="ORF">FHS09_001639</name>
</gene>
<dbReference type="InterPro" id="IPR029063">
    <property type="entry name" value="SAM-dependent_MTases_sf"/>
</dbReference>
<sequence length="301" mass="34049">MRKSEFFMELSGDAGGMLPWRTYRDYYEFARNHSGCSIVELGTGRGASTIALAAGLKDSGREGFVHAVDQFFQHAPGGPHPASLREYGEATVDMNLTAFRDNLSRFHVKDKVKAQVSRTTDALIDPASDGPFDMLVIDVDGYVDRDLEKYFDYLEHGSLIIIDDYRDSVNSRGVTNLERFSRLGVDKAGEKIDRLSSYERGRLLGKHLLTYRLIERMVKLGLLEPLKNVRGTLFCRKPLGSAAFEAVWTASISRAVEESVVDDFMHLLRGGRTDFPLSMRYWRPHAARIARRFMNRIGRAE</sequence>
<name>A0A7W4WB53_9GAMM</name>
<comment type="caution">
    <text evidence="1">The sequence shown here is derived from an EMBL/GenBank/DDBJ whole genome shotgun (WGS) entry which is preliminary data.</text>
</comment>
<evidence type="ECO:0008006" key="3">
    <source>
        <dbReference type="Google" id="ProtNLM"/>
    </source>
</evidence>
<dbReference type="Pfam" id="PF13578">
    <property type="entry name" value="Methyltransf_24"/>
    <property type="match status" value="1"/>
</dbReference>
<dbReference type="RefSeq" id="WP_183458594.1">
    <property type="nucleotide sequence ID" value="NZ_JACHWZ010000006.1"/>
</dbReference>
<organism evidence="1 2">
    <name type="scientific">Microbulbifer rhizosphaerae</name>
    <dbReference type="NCBI Taxonomy" id="1562603"/>
    <lineage>
        <taxon>Bacteria</taxon>
        <taxon>Pseudomonadati</taxon>
        <taxon>Pseudomonadota</taxon>
        <taxon>Gammaproteobacteria</taxon>
        <taxon>Cellvibrionales</taxon>
        <taxon>Microbulbiferaceae</taxon>
        <taxon>Microbulbifer</taxon>
    </lineage>
</organism>
<proteinExistence type="predicted"/>
<keyword evidence="2" id="KW-1185">Reference proteome</keyword>